<feature type="transmembrane region" description="Helical" evidence="1">
    <location>
        <begin position="16"/>
        <end position="36"/>
    </location>
</feature>
<dbReference type="Proteomes" id="UP000199392">
    <property type="component" value="Unassembled WGS sequence"/>
</dbReference>
<keyword evidence="1" id="KW-0812">Transmembrane</keyword>
<keyword evidence="1" id="KW-0472">Membrane</keyword>
<evidence type="ECO:0000313" key="2">
    <source>
        <dbReference type="EMBL" id="SFS75125.1"/>
    </source>
</evidence>
<accession>A0A1I6SDS5</accession>
<keyword evidence="1" id="KW-1133">Transmembrane helix</keyword>
<evidence type="ECO:0000256" key="1">
    <source>
        <dbReference type="SAM" id="Phobius"/>
    </source>
</evidence>
<name>A0A1I6SDS5_9RHOB</name>
<proteinExistence type="predicted"/>
<dbReference type="EMBL" id="FOZW01000004">
    <property type="protein sequence ID" value="SFS75125.1"/>
    <property type="molecule type" value="Genomic_DNA"/>
</dbReference>
<dbReference type="OrthoDB" id="7376211at2"/>
<dbReference type="RefSeq" id="WP_092423836.1">
    <property type="nucleotide sequence ID" value="NZ_FNCL01000004.1"/>
</dbReference>
<protein>
    <submittedName>
        <fullName evidence="2">Uncharacterized protein</fullName>
    </submittedName>
</protein>
<sequence length="75" mass="8791">MTATTATPRAPSRLRFAIFVFCAVYPFITLLAYLIGPMTAGWPLWQRNLLLVPIMVFSMVWVIIPRIQRHCRRWL</sequence>
<organism evidence="2 3">
    <name type="scientific">Alloyangia pacifica</name>
    <dbReference type="NCBI Taxonomy" id="311180"/>
    <lineage>
        <taxon>Bacteria</taxon>
        <taxon>Pseudomonadati</taxon>
        <taxon>Pseudomonadota</taxon>
        <taxon>Alphaproteobacteria</taxon>
        <taxon>Rhodobacterales</taxon>
        <taxon>Roseobacteraceae</taxon>
        <taxon>Alloyangia</taxon>
    </lineage>
</organism>
<feature type="transmembrane region" description="Helical" evidence="1">
    <location>
        <begin position="48"/>
        <end position="67"/>
    </location>
</feature>
<dbReference type="STRING" id="311180.SAMN04488050_104297"/>
<keyword evidence="3" id="KW-1185">Reference proteome</keyword>
<gene>
    <name evidence="2" type="ORF">SAMN04488050_104297</name>
</gene>
<evidence type="ECO:0000313" key="3">
    <source>
        <dbReference type="Proteomes" id="UP000199392"/>
    </source>
</evidence>
<dbReference type="AlphaFoldDB" id="A0A1I6SDS5"/>
<reference evidence="3" key="1">
    <citation type="submission" date="2016-10" db="EMBL/GenBank/DDBJ databases">
        <authorList>
            <person name="Varghese N."/>
            <person name="Submissions S."/>
        </authorList>
    </citation>
    <scope>NUCLEOTIDE SEQUENCE [LARGE SCALE GENOMIC DNA]</scope>
    <source>
        <strain evidence="3">DSM 26894</strain>
    </source>
</reference>